<dbReference type="Pfam" id="PF13380">
    <property type="entry name" value="CoA_binding_2"/>
    <property type="match status" value="1"/>
</dbReference>
<dbReference type="EMBL" id="FNZA01000008">
    <property type="protein sequence ID" value="SEJ44259.1"/>
    <property type="molecule type" value="Genomic_DNA"/>
</dbReference>
<keyword evidence="3" id="KW-1185">Reference proteome</keyword>
<protein>
    <recommendedName>
        <fullName evidence="1">CoA-binding domain-containing protein</fullName>
    </recommendedName>
</protein>
<evidence type="ECO:0000259" key="1">
    <source>
        <dbReference type="SMART" id="SM00881"/>
    </source>
</evidence>
<dbReference type="Proteomes" id="UP000199223">
    <property type="component" value="Unassembled WGS sequence"/>
</dbReference>
<reference evidence="3" key="1">
    <citation type="submission" date="2016-10" db="EMBL/GenBank/DDBJ databases">
        <authorList>
            <person name="Varghese N."/>
            <person name="Submissions S."/>
        </authorList>
    </citation>
    <scope>NUCLEOTIDE SEQUENCE [LARGE SCALE GENOMIC DNA]</scope>
    <source>
        <strain evidence="3">CGMCC 1.10218</strain>
    </source>
</reference>
<dbReference type="STRING" id="856736.SAMN04488058_10849"/>
<gene>
    <name evidence="2" type="ORF">SAMN04488058_10849</name>
</gene>
<evidence type="ECO:0000313" key="3">
    <source>
        <dbReference type="Proteomes" id="UP000199223"/>
    </source>
</evidence>
<dbReference type="SUPFAM" id="SSF51735">
    <property type="entry name" value="NAD(P)-binding Rossmann-fold domains"/>
    <property type="match status" value="1"/>
</dbReference>
<name>A0A1H6YSM8_9DEIO</name>
<dbReference type="PANTHER" id="PTHR33303">
    <property type="entry name" value="CYTOPLASMIC PROTEIN-RELATED"/>
    <property type="match status" value="1"/>
</dbReference>
<evidence type="ECO:0000313" key="2">
    <source>
        <dbReference type="EMBL" id="SEJ44259.1"/>
    </source>
</evidence>
<dbReference type="SMART" id="SM00881">
    <property type="entry name" value="CoA_binding"/>
    <property type="match status" value="1"/>
</dbReference>
<sequence length="145" mass="16330">MTTRTELRDVSDIRRVLSEHKVVAVVGFHADAMKPAHYVPEYLSRQGYTIIPVNPALAARGQSFFGQRAVSTLAEITTPVDIVEIFRRSDKVYLHLQDILNMQPPPKVVWLQQGIRDDAVAAELLGRGIEVIQDRCMLADHRSLL</sequence>
<feature type="domain" description="CoA-binding" evidence="1">
    <location>
        <begin position="16"/>
        <end position="115"/>
    </location>
</feature>
<dbReference type="OrthoDB" id="9804695at2"/>
<proteinExistence type="predicted"/>
<dbReference type="RefSeq" id="WP_092264509.1">
    <property type="nucleotide sequence ID" value="NZ_FNZA01000008.1"/>
</dbReference>
<dbReference type="InterPro" id="IPR036291">
    <property type="entry name" value="NAD(P)-bd_dom_sf"/>
</dbReference>
<organism evidence="2 3">
    <name type="scientific">Deinococcus reticulitermitis</name>
    <dbReference type="NCBI Taxonomy" id="856736"/>
    <lineage>
        <taxon>Bacteria</taxon>
        <taxon>Thermotogati</taxon>
        <taxon>Deinococcota</taxon>
        <taxon>Deinococci</taxon>
        <taxon>Deinococcales</taxon>
        <taxon>Deinococcaceae</taxon>
        <taxon>Deinococcus</taxon>
    </lineage>
</organism>
<dbReference type="Gene3D" id="3.40.50.720">
    <property type="entry name" value="NAD(P)-binding Rossmann-like Domain"/>
    <property type="match status" value="1"/>
</dbReference>
<dbReference type="InterPro" id="IPR003781">
    <property type="entry name" value="CoA-bd"/>
</dbReference>
<dbReference type="AlphaFoldDB" id="A0A1H6YSM8"/>
<accession>A0A1H6YSM8</accession>
<dbReference type="PANTHER" id="PTHR33303:SF2">
    <property type="entry name" value="COA-BINDING DOMAIN-CONTAINING PROTEIN"/>
    <property type="match status" value="1"/>
</dbReference>